<dbReference type="PIRSF" id="PIRSF015840">
    <property type="entry name" value="DUF284_TM_euk"/>
    <property type="match status" value="1"/>
</dbReference>
<comment type="subcellular location">
    <subcellularLocation>
        <location evidence="1">Membrane</location>
        <topology evidence="1">Multi-pass membrane protein</topology>
    </subcellularLocation>
</comment>
<dbReference type="Pfam" id="PF03381">
    <property type="entry name" value="CDC50"/>
    <property type="match status" value="1"/>
</dbReference>
<sequence>MKRHLSKNDATSLKMSSYMTDEEANQHHSIIRSDNGEHHFKNPKSRILENSFSQQRFEANTPILTIGRVLPHFVLITIAYLVIGIFVLSHNNRVVEYHFSYTDCFDHQTNRSCDAIITEHNNNSIKIDHKCQCRNILEIDRIIPSPVFLYYRIGRMYQNYMQYSSSIDEMQMIGHLKGSSDLCGKNLTYGQDGKPILPCGMIANSFFNDTFQLLLLEPSSIITTNVQKFPVPMKQSDMTWTPLHDVWNPPISSACAHTDDPVKCSYNGTVKPPNWNQSIWQLDPHDPGNNGFHNQQLLSWLRPAAFADFRKMIAKVDHDSRTYNRTFEKGLPAGRYLLIIDYSM</sequence>
<comment type="similarity">
    <text evidence="2 6">Belongs to the CDC50/LEM3 family.</text>
</comment>
<dbReference type="GO" id="GO:0005783">
    <property type="term" value="C:endoplasmic reticulum"/>
    <property type="evidence" value="ECO:0007669"/>
    <property type="project" value="TreeGrafter"/>
</dbReference>
<evidence type="ECO:0000313" key="9">
    <source>
        <dbReference type="Proteomes" id="UP001142055"/>
    </source>
</evidence>
<dbReference type="GO" id="GO:0005794">
    <property type="term" value="C:Golgi apparatus"/>
    <property type="evidence" value="ECO:0007669"/>
    <property type="project" value="TreeGrafter"/>
</dbReference>
<keyword evidence="5 6" id="KW-0472">Membrane</keyword>
<accession>A0A9Q0MDE9</accession>
<name>A0A9Q0MDE9_BLOTA</name>
<dbReference type="PANTHER" id="PTHR10926">
    <property type="entry name" value="CELL CYCLE CONTROL PROTEIN 50"/>
    <property type="match status" value="1"/>
</dbReference>
<gene>
    <name evidence="8" type="ORF">RDWZM_001959</name>
</gene>
<dbReference type="EMBL" id="JAPWDV010000001">
    <property type="protein sequence ID" value="KAJ6223414.1"/>
    <property type="molecule type" value="Genomic_DNA"/>
</dbReference>
<keyword evidence="3 7" id="KW-0812">Transmembrane</keyword>
<evidence type="ECO:0000256" key="5">
    <source>
        <dbReference type="ARBA" id="ARBA00023136"/>
    </source>
</evidence>
<evidence type="ECO:0000256" key="1">
    <source>
        <dbReference type="ARBA" id="ARBA00004141"/>
    </source>
</evidence>
<dbReference type="Proteomes" id="UP001142055">
    <property type="component" value="Chromosome 1"/>
</dbReference>
<dbReference type="InterPro" id="IPR005045">
    <property type="entry name" value="CDC50/LEM3_fam"/>
</dbReference>
<proteinExistence type="inferred from homology"/>
<evidence type="ECO:0000256" key="2">
    <source>
        <dbReference type="ARBA" id="ARBA00009457"/>
    </source>
</evidence>
<keyword evidence="9" id="KW-1185">Reference proteome</keyword>
<dbReference type="GO" id="GO:0005886">
    <property type="term" value="C:plasma membrane"/>
    <property type="evidence" value="ECO:0007669"/>
    <property type="project" value="TreeGrafter"/>
</dbReference>
<organism evidence="8 9">
    <name type="scientific">Blomia tropicalis</name>
    <name type="common">Mite</name>
    <dbReference type="NCBI Taxonomy" id="40697"/>
    <lineage>
        <taxon>Eukaryota</taxon>
        <taxon>Metazoa</taxon>
        <taxon>Ecdysozoa</taxon>
        <taxon>Arthropoda</taxon>
        <taxon>Chelicerata</taxon>
        <taxon>Arachnida</taxon>
        <taxon>Acari</taxon>
        <taxon>Acariformes</taxon>
        <taxon>Sarcoptiformes</taxon>
        <taxon>Astigmata</taxon>
        <taxon>Glycyphagoidea</taxon>
        <taxon>Echimyopodidae</taxon>
        <taxon>Blomia</taxon>
    </lineage>
</organism>
<evidence type="ECO:0000256" key="4">
    <source>
        <dbReference type="ARBA" id="ARBA00022989"/>
    </source>
</evidence>
<protein>
    <submittedName>
        <fullName evidence="8">Uncharacterized protein</fullName>
    </submittedName>
</protein>
<reference evidence="8" key="1">
    <citation type="submission" date="2022-12" db="EMBL/GenBank/DDBJ databases">
        <title>Genome assemblies of Blomia tropicalis.</title>
        <authorList>
            <person name="Cui Y."/>
        </authorList>
    </citation>
    <scope>NUCLEOTIDE SEQUENCE</scope>
    <source>
        <tissue evidence="8">Adult mites</tissue>
    </source>
</reference>
<dbReference type="OMA" id="FWQKPVY"/>
<dbReference type="AlphaFoldDB" id="A0A9Q0MDE9"/>
<keyword evidence="4 7" id="KW-1133">Transmembrane helix</keyword>
<evidence type="ECO:0000313" key="8">
    <source>
        <dbReference type="EMBL" id="KAJ6223414.1"/>
    </source>
</evidence>
<dbReference type="PANTHER" id="PTHR10926:SF0">
    <property type="entry name" value="CDC50, ISOFORM A"/>
    <property type="match status" value="1"/>
</dbReference>
<feature type="transmembrane region" description="Helical" evidence="7">
    <location>
        <begin position="69"/>
        <end position="88"/>
    </location>
</feature>
<evidence type="ECO:0000256" key="3">
    <source>
        <dbReference type="ARBA" id="ARBA00022692"/>
    </source>
</evidence>
<comment type="caution">
    <text evidence="8">The sequence shown here is derived from an EMBL/GenBank/DDBJ whole genome shotgun (WGS) entry which is preliminary data.</text>
</comment>
<evidence type="ECO:0000256" key="6">
    <source>
        <dbReference type="PIRNR" id="PIRNR015840"/>
    </source>
</evidence>
<evidence type="ECO:0000256" key="7">
    <source>
        <dbReference type="SAM" id="Phobius"/>
    </source>
</evidence>